<dbReference type="WBParaSite" id="Hba_04832">
    <property type="protein sequence ID" value="Hba_04832"/>
    <property type="gene ID" value="Hba_04832"/>
</dbReference>
<dbReference type="Pfam" id="PF13551">
    <property type="entry name" value="HTH_29"/>
    <property type="match status" value="1"/>
</dbReference>
<evidence type="ECO:0000313" key="2">
    <source>
        <dbReference type="Proteomes" id="UP000095283"/>
    </source>
</evidence>
<keyword evidence="2" id="KW-1185">Reference proteome</keyword>
<dbReference type="SUPFAM" id="SSF46689">
    <property type="entry name" value="Homeodomain-like"/>
    <property type="match status" value="1"/>
</dbReference>
<dbReference type="PANTHER" id="PTHR46068:SF1">
    <property type="entry name" value="TRANSPOSASE IS30-LIKE HTH DOMAIN-CONTAINING PROTEIN"/>
    <property type="match status" value="1"/>
</dbReference>
<dbReference type="InterPro" id="IPR009057">
    <property type="entry name" value="Homeodomain-like_sf"/>
</dbReference>
<sequence length="176" mass="20013">MPKALLNTIIHLYEQGEKNVVIVKKLCVTRMAVQRTVKRYQELSVTKNHSRSGRPRSVNTSCIRKVVKKRILQDNRRSMRKMASDFNISPASIRRIVKHELRFYHINPSSPHVDGENEGQSIYSVENAGQVSECCLITDTEVSTTDTGVQGRKTSLGQNIHQMQLGKDTTFMSLQK</sequence>
<protein>
    <submittedName>
        <fullName evidence="3">HTH_Tnp_Tc3_2 domain-containing protein</fullName>
    </submittedName>
</protein>
<accession>A0A1I7WIK8</accession>
<dbReference type="Proteomes" id="UP000095283">
    <property type="component" value="Unplaced"/>
</dbReference>
<evidence type="ECO:0000256" key="1">
    <source>
        <dbReference type="ARBA" id="ARBA00004123"/>
    </source>
</evidence>
<dbReference type="AlphaFoldDB" id="A0A1I7WIK8"/>
<proteinExistence type="predicted"/>
<dbReference type="PANTHER" id="PTHR46068">
    <property type="entry name" value="PROTEIN CBG27172"/>
    <property type="match status" value="1"/>
</dbReference>
<organism evidence="2 3">
    <name type="scientific">Heterorhabditis bacteriophora</name>
    <name type="common">Entomopathogenic nematode worm</name>
    <dbReference type="NCBI Taxonomy" id="37862"/>
    <lineage>
        <taxon>Eukaryota</taxon>
        <taxon>Metazoa</taxon>
        <taxon>Ecdysozoa</taxon>
        <taxon>Nematoda</taxon>
        <taxon>Chromadorea</taxon>
        <taxon>Rhabditida</taxon>
        <taxon>Rhabditina</taxon>
        <taxon>Rhabditomorpha</taxon>
        <taxon>Strongyloidea</taxon>
        <taxon>Heterorhabditidae</taxon>
        <taxon>Heterorhabditis</taxon>
    </lineage>
</organism>
<comment type="subcellular location">
    <subcellularLocation>
        <location evidence="1">Nucleus</location>
    </subcellularLocation>
</comment>
<evidence type="ECO:0000313" key="3">
    <source>
        <dbReference type="WBParaSite" id="Hba_04832"/>
    </source>
</evidence>
<reference evidence="3" key="1">
    <citation type="submission" date="2016-11" db="UniProtKB">
        <authorList>
            <consortium name="WormBaseParasite"/>
        </authorList>
    </citation>
    <scope>IDENTIFICATION</scope>
</reference>
<dbReference type="GO" id="GO:0005634">
    <property type="term" value="C:nucleus"/>
    <property type="evidence" value="ECO:0007669"/>
    <property type="project" value="UniProtKB-SubCell"/>
</dbReference>
<name>A0A1I7WIK8_HETBA</name>